<dbReference type="InterPro" id="IPR053154">
    <property type="entry name" value="c-di-AMP_regulator"/>
</dbReference>
<proteinExistence type="predicted"/>
<gene>
    <name evidence="1" type="ORF">ABID29_001609</name>
</gene>
<name>A0ABV2FIV0_9STRE</name>
<protein>
    <submittedName>
        <fullName evidence="1">YbbR domain-containing protein</fullName>
    </submittedName>
</protein>
<accession>A0ABV2FIV0</accession>
<sequence>MISKRQRSYYLAVSFVLALFLFLYASLSNFQTTSAAKTSSSETFTNTIYNVPINLSYDNEAYFISGFASDVTVQLTSSNRVTLQKESQEATRSFIVTADLNDFESGSHDIPLKIENLPTGVNATVIPASITAKIGKRVTRTLPIRAEIAADQIEEGVTISSLATKVTEAEVTTDESTMAKIDHILATLPSDQTVSENITSTVTLKAVDAEGNLLPAIISPEETTMVIKVKKASN</sequence>
<dbReference type="PANTHER" id="PTHR37804">
    <property type="entry name" value="CDAA REGULATORY PROTEIN CDAR"/>
    <property type="match status" value="1"/>
</dbReference>
<dbReference type="EMBL" id="JBEPLO010000017">
    <property type="protein sequence ID" value="MET3558484.1"/>
    <property type="molecule type" value="Genomic_DNA"/>
</dbReference>
<dbReference type="Gene3D" id="2.170.120.30">
    <property type="match status" value="1"/>
</dbReference>
<comment type="caution">
    <text evidence="1">The sequence shown here is derived from an EMBL/GenBank/DDBJ whole genome shotgun (WGS) entry which is preliminary data.</text>
</comment>
<reference evidence="1 2" key="1">
    <citation type="submission" date="2024-06" db="EMBL/GenBank/DDBJ databases">
        <title>Genomic Encyclopedia of Type Strains, Phase IV (KMG-IV): sequencing the most valuable type-strain genomes for metagenomic binning, comparative biology and taxonomic classification.</title>
        <authorList>
            <person name="Goeker M."/>
        </authorList>
    </citation>
    <scope>NUCLEOTIDE SEQUENCE [LARGE SCALE GENOMIC DNA]</scope>
    <source>
        <strain evidence="1 2">DSM 28303</strain>
    </source>
</reference>
<keyword evidence="2" id="KW-1185">Reference proteome</keyword>
<organism evidence="1 2">
    <name type="scientific">Streptococcus rupicaprae</name>
    <dbReference type="NCBI Taxonomy" id="759619"/>
    <lineage>
        <taxon>Bacteria</taxon>
        <taxon>Bacillati</taxon>
        <taxon>Bacillota</taxon>
        <taxon>Bacilli</taxon>
        <taxon>Lactobacillales</taxon>
        <taxon>Streptococcaceae</taxon>
        <taxon>Streptococcus</taxon>
    </lineage>
</organism>
<dbReference type="Proteomes" id="UP001549122">
    <property type="component" value="Unassembled WGS sequence"/>
</dbReference>
<dbReference type="PANTHER" id="PTHR37804:SF1">
    <property type="entry name" value="CDAA REGULATORY PROTEIN CDAR"/>
    <property type="match status" value="1"/>
</dbReference>
<evidence type="ECO:0000313" key="2">
    <source>
        <dbReference type="Proteomes" id="UP001549122"/>
    </source>
</evidence>
<evidence type="ECO:0000313" key="1">
    <source>
        <dbReference type="EMBL" id="MET3558484.1"/>
    </source>
</evidence>
<dbReference type="RefSeq" id="WP_354365627.1">
    <property type="nucleotide sequence ID" value="NZ_JBEPLO010000017.1"/>
</dbReference>
<dbReference type="InterPro" id="IPR012505">
    <property type="entry name" value="YbbR"/>
</dbReference>
<dbReference type="Pfam" id="PF07949">
    <property type="entry name" value="YbbR"/>
    <property type="match status" value="2"/>
</dbReference>